<dbReference type="InterPro" id="IPR012373">
    <property type="entry name" value="Ferrdict_sens_TM"/>
</dbReference>
<organism evidence="3 4">
    <name type="scientific">Bacteroides xylanisolvens</name>
    <dbReference type="NCBI Taxonomy" id="371601"/>
    <lineage>
        <taxon>Bacteria</taxon>
        <taxon>Pseudomonadati</taxon>
        <taxon>Bacteroidota</taxon>
        <taxon>Bacteroidia</taxon>
        <taxon>Bacteroidales</taxon>
        <taxon>Bacteroidaceae</taxon>
        <taxon>Bacteroides</taxon>
    </lineage>
</organism>
<dbReference type="AlphaFoldDB" id="A0A1Y4V7C8"/>
<evidence type="ECO:0000313" key="3">
    <source>
        <dbReference type="EMBL" id="RHL34996.1"/>
    </source>
</evidence>
<comment type="caution">
    <text evidence="3">The sequence shown here is derived from an EMBL/GenBank/DDBJ whole genome shotgun (WGS) entry which is preliminary data.</text>
</comment>
<evidence type="ECO:0000259" key="2">
    <source>
        <dbReference type="Pfam" id="PF16344"/>
    </source>
</evidence>
<sequence length="340" mass="39538">MKMNMNDIDELIIDYLTFNLTDEGAEVLRDWLARSEVNRIYFRKTEGLWYGVHTFGNEPFNKQIAYKRYLSRIKEDEKEEVAMGNKKKNFPLSTKKWIWIASIAALFLGVFYGVKFWEWGTGKNDYFAVSVPLGAKSQIVLPDKTTVWLNAGTSLEYNYDNKEKKRRVKIRGEGYFEVAKDKEVPFVVETGCIDIQVLGTKFNVTSYDNDNLINIALLEGAISLHREDEQSSPITVSPNEMAIYDKSRKDLLISHIDASQTILWTRGILEFENESFERIVQKISRKYNVNIQIADKKLNEKRFYGTFDEKESVYDVLDKITLGDKITYEVKNKTIVIYLK</sequence>
<feature type="domain" description="FecR protein" evidence="1">
    <location>
        <begin position="131"/>
        <end position="222"/>
    </location>
</feature>
<proteinExistence type="predicted"/>
<dbReference type="PANTHER" id="PTHR30273">
    <property type="entry name" value="PERIPLASMIC SIGNAL SENSOR AND SIGMA FACTOR ACTIVATOR FECR-RELATED"/>
    <property type="match status" value="1"/>
</dbReference>
<dbReference type="InterPro" id="IPR032508">
    <property type="entry name" value="FecR_C"/>
</dbReference>
<name>A0A1Y4V7C8_9BACE</name>
<dbReference type="Gene3D" id="2.60.120.1440">
    <property type="match status" value="1"/>
</dbReference>
<evidence type="ECO:0000313" key="4">
    <source>
        <dbReference type="Proteomes" id="UP000284495"/>
    </source>
</evidence>
<dbReference type="GO" id="GO:0016989">
    <property type="term" value="F:sigma factor antagonist activity"/>
    <property type="evidence" value="ECO:0007669"/>
    <property type="project" value="TreeGrafter"/>
</dbReference>
<dbReference type="RefSeq" id="WP_087322960.1">
    <property type="nucleotide sequence ID" value="NZ_QROO01000025.1"/>
</dbReference>
<dbReference type="EMBL" id="QROO01000025">
    <property type="protein sequence ID" value="RHL34996.1"/>
    <property type="molecule type" value="Genomic_DNA"/>
</dbReference>
<dbReference type="FunFam" id="2.60.120.1440:FF:000001">
    <property type="entry name" value="Putative anti-sigma factor"/>
    <property type="match status" value="1"/>
</dbReference>
<reference evidence="3 4" key="1">
    <citation type="submission" date="2018-08" db="EMBL/GenBank/DDBJ databases">
        <title>A genome reference for cultivated species of the human gut microbiota.</title>
        <authorList>
            <person name="Zou Y."/>
            <person name="Xue W."/>
            <person name="Luo G."/>
        </authorList>
    </citation>
    <scope>NUCLEOTIDE SEQUENCE [LARGE SCALE GENOMIC DNA]</scope>
    <source>
        <strain evidence="3 4">AF38-2</strain>
    </source>
</reference>
<dbReference type="InterPro" id="IPR006860">
    <property type="entry name" value="FecR"/>
</dbReference>
<accession>A0A1Y4V7C8</accession>
<dbReference type="PANTHER" id="PTHR30273:SF2">
    <property type="entry name" value="PROTEIN FECR"/>
    <property type="match status" value="1"/>
</dbReference>
<dbReference type="Pfam" id="PF04773">
    <property type="entry name" value="FecR"/>
    <property type="match status" value="1"/>
</dbReference>
<feature type="domain" description="Protein FecR C-terminal" evidence="2">
    <location>
        <begin position="269"/>
        <end position="337"/>
    </location>
</feature>
<protein>
    <submittedName>
        <fullName evidence="3">DUF4974 domain-containing protein</fullName>
    </submittedName>
</protein>
<dbReference type="Proteomes" id="UP000284495">
    <property type="component" value="Unassembled WGS sequence"/>
</dbReference>
<evidence type="ECO:0000259" key="1">
    <source>
        <dbReference type="Pfam" id="PF04773"/>
    </source>
</evidence>
<dbReference type="Gene3D" id="3.55.50.30">
    <property type="match status" value="1"/>
</dbReference>
<dbReference type="Pfam" id="PF16344">
    <property type="entry name" value="FecR_C"/>
    <property type="match status" value="1"/>
</dbReference>
<gene>
    <name evidence="3" type="ORF">DW027_17795</name>
</gene>
<dbReference type="PIRSF" id="PIRSF018266">
    <property type="entry name" value="FecR"/>
    <property type="match status" value="1"/>
</dbReference>